<evidence type="ECO:0000256" key="3">
    <source>
        <dbReference type="ARBA" id="ARBA00022801"/>
    </source>
</evidence>
<dbReference type="SUPFAM" id="SSF56784">
    <property type="entry name" value="HAD-like"/>
    <property type="match status" value="1"/>
</dbReference>
<dbReference type="Gene3D" id="1.10.150.400">
    <property type="match status" value="1"/>
</dbReference>
<dbReference type="GO" id="GO:0016787">
    <property type="term" value="F:hydrolase activity"/>
    <property type="evidence" value="ECO:0007669"/>
    <property type="project" value="UniProtKB-KW"/>
</dbReference>
<dbReference type="PANTHER" id="PTHR46470:SF2">
    <property type="entry name" value="GLYCERALDEHYDE 3-PHOSPHATE PHOSPHATASE"/>
    <property type="match status" value="1"/>
</dbReference>
<evidence type="ECO:0000256" key="1">
    <source>
        <dbReference type="ARBA" id="ARBA00001946"/>
    </source>
</evidence>
<evidence type="ECO:0000256" key="2">
    <source>
        <dbReference type="ARBA" id="ARBA00022723"/>
    </source>
</evidence>
<dbReference type="InterPro" id="IPR051400">
    <property type="entry name" value="HAD-like_hydrolase"/>
</dbReference>
<dbReference type="InterPro" id="IPR023214">
    <property type="entry name" value="HAD_sf"/>
</dbReference>
<evidence type="ECO:0000313" key="5">
    <source>
        <dbReference type="EMBL" id="MBM7479075.1"/>
    </source>
</evidence>
<gene>
    <name evidence="5" type="ORF">JOD49_001995</name>
</gene>
<dbReference type="InterPro" id="IPR006439">
    <property type="entry name" value="HAD-SF_hydro_IA"/>
</dbReference>
<dbReference type="EMBL" id="JAFBBO010000001">
    <property type="protein sequence ID" value="MBM7479075.1"/>
    <property type="molecule type" value="Genomic_DNA"/>
</dbReference>
<keyword evidence="2" id="KW-0479">Metal-binding</keyword>
<evidence type="ECO:0000256" key="4">
    <source>
        <dbReference type="ARBA" id="ARBA00022842"/>
    </source>
</evidence>
<organism evidence="5 6">
    <name type="scientific">Oerskovia jenensis</name>
    <dbReference type="NCBI Taxonomy" id="162169"/>
    <lineage>
        <taxon>Bacteria</taxon>
        <taxon>Bacillati</taxon>
        <taxon>Actinomycetota</taxon>
        <taxon>Actinomycetes</taxon>
        <taxon>Micrococcales</taxon>
        <taxon>Cellulomonadaceae</taxon>
        <taxon>Oerskovia</taxon>
    </lineage>
</organism>
<proteinExistence type="predicted"/>
<dbReference type="InterPro" id="IPR036412">
    <property type="entry name" value="HAD-like_sf"/>
</dbReference>
<keyword evidence="3 5" id="KW-0378">Hydrolase</keyword>
<sequence>MTTDTGPRADHVAAVAGPARPLPPREGAVVAAVSFDIWGTLVRSHRSFKAHRNEMLQEVLGLSIDPLRFDAELRRADREADLRSEESGSDLALADRLAPALVSLGVQGVELGPDLVADLERRQHDLALEMPPELLDERLPDLLRRLADLVPVGVTSNTGMLPGSTMRPLLAACDLADALSVEVFSNEVGVAKPAAGIFRRTVEGFGVPAEGIVHVGDNPVADVDGARAAGLDVLLVAGDVPIGPAVEGLVARAREGRQG</sequence>
<dbReference type="PANTHER" id="PTHR46470">
    <property type="entry name" value="N-ACYLNEURAMINATE-9-PHOSPHATASE"/>
    <property type="match status" value="1"/>
</dbReference>
<dbReference type="NCBIfam" id="TIGR01549">
    <property type="entry name" value="HAD-SF-IA-v1"/>
    <property type="match status" value="1"/>
</dbReference>
<dbReference type="SFLD" id="SFLDG01129">
    <property type="entry name" value="C1.5:_HAD__Beta-PGM__Phosphata"/>
    <property type="match status" value="1"/>
</dbReference>
<keyword evidence="6" id="KW-1185">Reference proteome</keyword>
<keyword evidence="4" id="KW-0460">Magnesium</keyword>
<dbReference type="RefSeq" id="WP_205307065.1">
    <property type="nucleotide sequence ID" value="NZ_BAAAVF010000009.1"/>
</dbReference>
<evidence type="ECO:0000313" key="6">
    <source>
        <dbReference type="Proteomes" id="UP000698059"/>
    </source>
</evidence>
<comment type="cofactor">
    <cofactor evidence="1">
        <name>Mg(2+)</name>
        <dbReference type="ChEBI" id="CHEBI:18420"/>
    </cofactor>
</comment>
<reference evidence="5 6" key="1">
    <citation type="submission" date="2021-01" db="EMBL/GenBank/DDBJ databases">
        <title>Sequencing the genomes of 1000 actinobacteria strains.</title>
        <authorList>
            <person name="Klenk H.-P."/>
        </authorList>
    </citation>
    <scope>NUCLEOTIDE SEQUENCE [LARGE SCALE GENOMIC DNA]</scope>
    <source>
        <strain evidence="5 6">DSM 46000</strain>
    </source>
</reference>
<accession>A0ABS2LF78</accession>
<comment type="caution">
    <text evidence="5">The sequence shown here is derived from an EMBL/GenBank/DDBJ whole genome shotgun (WGS) entry which is preliminary data.</text>
</comment>
<dbReference type="Proteomes" id="UP000698059">
    <property type="component" value="Unassembled WGS sequence"/>
</dbReference>
<dbReference type="Pfam" id="PF00702">
    <property type="entry name" value="Hydrolase"/>
    <property type="match status" value="1"/>
</dbReference>
<name>A0ABS2LF78_9CELL</name>
<dbReference type="SFLD" id="SFLDS00003">
    <property type="entry name" value="Haloacid_Dehalogenase"/>
    <property type="match status" value="1"/>
</dbReference>
<dbReference type="Gene3D" id="3.40.50.1000">
    <property type="entry name" value="HAD superfamily/HAD-like"/>
    <property type="match status" value="1"/>
</dbReference>
<protein>
    <submittedName>
        <fullName evidence="5">Hydrolase of the HAD superfamily</fullName>
    </submittedName>
</protein>